<dbReference type="RefSeq" id="WP_188893351.1">
    <property type="nucleotide sequence ID" value="NZ_BMMZ01000001.1"/>
</dbReference>
<evidence type="ECO:0000313" key="2">
    <source>
        <dbReference type="EMBL" id="GGL48104.1"/>
    </source>
</evidence>
<keyword evidence="3" id="KW-1185">Reference proteome</keyword>
<feature type="region of interest" description="Disordered" evidence="1">
    <location>
        <begin position="1"/>
        <end position="20"/>
    </location>
</feature>
<dbReference type="EMBL" id="BMMZ01000001">
    <property type="protein sequence ID" value="GGL48104.1"/>
    <property type="molecule type" value="Genomic_DNA"/>
</dbReference>
<evidence type="ECO:0000313" key="3">
    <source>
        <dbReference type="Proteomes" id="UP000613840"/>
    </source>
</evidence>
<name>A0A917W107_9ACTN</name>
<feature type="compositionally biased region" description="Basic residues" evidence="1">
    <location>
        <begin position="7"/>
        <end position="16"/>
    </location>
</feature>
<accession>A0A917W107</accession>
<evidence type="ECO:0000256" key="1">
    <source>
        <dbReference type="SAM" id="MobiDB-lite"/>
    </source>
</evidence>
<dbReference type="AlphaFoldDB" id="A0A917W107"/>
<protein>
    <submittedName>
        <fullName evidence="2">Uncharacterized protein</fullName>
    </submittedName>
</protein>
<proteinExistence type="predicted"/>
<reference evidence="2" key="1">
    <citation type="journal article" date="2014" name="Int. J. Syst. Evol. Microbiol.">
        <title>Complete genome sequence of Corynebacterium casei LMG S-19264T (=DSM 44701T), isolated from a smear-ripened cheese.</title>
        <authorList>
            <consortium name="US DOE Joint Genome Institute (JGI-PGF)"/>
            <person name="Walter F."/>
            <person name="Albersmeier A."/>
            <person name="Kalinowski J."/>
            <person name="Ruckert C."/>
        </authorList>
    </citation>
    <scope>NUCLEOTIDE SEQUENCE</scope>
    <source>
        <strain evidence="2">CGMCC 4.7306</strain>
    </source>
</reference>
<gene>
    <name evidence="2" type="ORF">GCM10011575_02450</name>
</gene>
<reference evidence="2" key="2">
    <citation type="submission" date="2020-09" db="EMBL/GenBank/DDBJ databases">
        <authorList>
            <person name="Sun Q."/>
            <person name="Zhou Y."/>
        </authorList>
    </citation>
    <scope>NUCLEOTIDE SEQUENCE</scope>
    <source>
        <strain evidence="2">CGMCC 4.7306</strain>
    </source>
</reference>
<organism evidence="2 3">
    <name type="scientific">Microlunatus endophyticus</name>
    <dbReference type="NCBI Taxonomy" id="1716077"/>
    <lineage>
        <taxon>Bacteria</taxon>
        <taxon>Bacillati</taxon>
        <taxon>Actinomycetota</taxon>
        <taxon>Actinomycetes</taxon>
        <taxon>Propionibacteriales</taxon>
        <taxon>Propionibacteriaceae</taxon>
        <taxon>Microlunatus</taxon>
    </lineage>
</organism>
<dbReference type="Proteomes" id="UP000613840">
    <property type="component" value="Unassembled WGS sequence"/>
</dbReference>
<sequence>MGWFRNRTARRGRTPRAGRPYPIDEQAVAHLTEFVQTHRGVEAYIEQPTMFIQPTLLLVAYDGQWTRRRVPSPDWARSFAKHMEIPGYDAAVVGYPQRMRDYNHRQKLLAQRKLADES</sequence>
<comment type="caution">
    <text evidence="2">The sequence shown here is derived from an EMBL/GenBank/DDBJ whole genome shotgun (WGS) entry which is preliminary data.</text>
</comment>